<feature type="transmembrane region" description="Helical" evidence="1">
    <location>
        <begin position="35"/>
        <end position="55"/>
    </location>
</feature>
<feature type="transmembrane region" description="Helical" evidence="1">
    <location>
        <begin position="214"/>
        <end position="238"/>
    </location>
</feature>
<evidence type="ECO:0000256" key="1">
    <source>
        <dbReference type="SAM" id="Phobius"/>
    </source>
</evidence>
<dbReference type="AlphaFoldDB" id="A0A4R1BJU6"/>
<feature type="transmembrane region" description="Helical" evidence="1">
    <location>
        <begin position="159"/>
        <end position="177"/>
    </location>
</feature>
<dbReference type="Proteomes" id="UP000295334">
    <property type="component" value="Unassembled WGS sequence"/>
</dbReference>
<accession>A0A4R1BJU6</accession>
<evidence type="ECO:0000313" key="2">
    <source>
        <dbReference type="EMBL" id="TCJ17574.1"/>
    </source>
</evidence>
<dbReference type="EMBL" id="SJZI01000008">
    <property type="protein sequence ID" value="TCJ17574.1"/>
    <property type="molecule type" value="Genomic_DNA"/>
</dbReference>
<feature type="transmembrane region" description="Helical" evidence="1">
    <location>
        <begin position="6"/>
        <end position="23"/>
    </location>
</feature>
<evidence type="ECO:0000313" key="3">
    <source>
        <dbReference type="Proteomes" id="UP000295334"/>
    </source>
</evidence>
<reference evidence="2 3" key="1">
    <citation type="submission" date="2019-03" db="EMBL/GenBank/DDBJ databases">
        <authorList>
            <person name="Kim M.K.M."/>
        </authorList>
    </citation>
    <scope>NUCLEOTIDE SEQUENCE [LARGE SCALE GENOMIC DNA]</scope>
    <source>
        <strain evidence="2 3">17J68-12</strain>
    </source>
</reference>
<proteinExistence type="predicted"/>
<feature type="transmembrane region" description="Helical" evidence="1">
    <location>
        <begin position="363"/>
        <end position="385"/>
    </location>
</feature>
<protein>
    <recommendedName>
        <fullName evidence="4">Glycosyltransferase RgtA/B/C/D-like domain-containing protein</fullName>
    </recommendedName>
</protein>
<keyword evidence="3" id="KW-1185">Reference proteome</keyword>
<keyword evidence="1" id="KW-1133">Transmembrane helix</keyword>
<sequence length="417" mass="47174">MKYLLFVFYVSVFLWLLPRIRFFGASGLSKLQLRVLFLIKTAASLAYGYVGIIYMRRGTITDSWWMHFFGQEEFAQLKQHPGQFFAQLLHNPYPHGYGRFLSSRESWWNDLHSTLFIKLLAVLNLFTGAHYSVNTVFFAMLAMAGSAALYRVFRQVYPGAEKAVIAGTFLLPSYLFWTSGLFRDAPAALAFAGALLAVYSALKNGWKAKYVAGLLAALLLLLLFRNTMLVILLPALAAWIAAHRSGRHPFLVFGAFYAGYALLFFGLRYLHPALDFPRIVAEKQEDFFNLIGSSRVDVPHLKPTVASFLANTPHALALTLFRPWPGDVYNEFIAVACIETYVLLALFAWWIFRHRPMGRPVPFIAFCLFFSLSVFLMIGFTVNFLGALVRYRGLLLPLLVTPLLATLRLPGVTKKHI</sequence>
<comment type="caution">
    <text evidence="2">The sequence shown here is derived from an EMBL/GenBank/DDBJ whole genome shotgun (WGS) entry which is preliminary data.</text>
</comment>
<keyword evidence="1" id="KW-0812">Transmembrane</keyword>
<feature type="transmembrane region" description="Helical" evidence="1">
    <location>
        <begin position="250"/>
        <end position="270"/>
    </location>
</feature>
<keyword evidence="1" id="KW-0472">Membrane</keyword>
<feature type="transmembrane region" description="Helical" evidence="1">
    <location>
        <begin position="133"/>
        <end position="153"/>
    </location>
</feature>
<feature type="transmembrane region" description="Helical" evidence="1">
    <location>
        <begin position="184"/>
        <end position="202"/>
    </location>
</feature>
<dbReference type="RefSeq" id="WP_131447516.1">
    <property type="nucleotide sequence ID" value="NZ_SJZI01000008.1"/>
</dbReference>
<evidence type="ECO:0008006" key="4">
    <source>
        <dbReference type="Google" id="ProtNLM"/>
    </source>
</evidence>
<name>A0A4R1BJU6_9BACT</name>
<feature type="transmembrane region" description="Helical" evidence="1">
    <location>
        <begin position="391"/>
        <end position="409"/>
    </location>
</feature>
<dbReference type="OrthoDB" id="652386at2"/>
<organism evidence="2 3">
    <name type="scientific">Flaviaesturariibacter flavus</name>
    <dbReference type="NCBI Taxonomy" id="2502780"/>
    <lineage>
        <taxon>Bacteria</taxon>
        <taxon>Pseudomonadati</taxon>
        <taxon>Bacteroidota</taxon>
        <taxon>Chitinophagia</taxon>
        <taxon>Chitinophagales</taxon>
        <taxon>Chitinophagaceae</taxon>
        <taxon>Flaviaestuariibacter</taxon>
    </lineage>
</organism>
<feature type="transmembrane region" description="Helical" evidence="1">
    <location>
        <begin position="332"/>
        <end position="351"/>
    </location>
</feature>
<gene>
    <name evidence="2" type="ORF">EPD60_05110</name>
</gene>